<evidence type="ECO:0000313" key="2">
    <source>
        <dbReference type="EMBL" id="SQI32022.1"/>
    </source>
</evidence>
<feature type="region of interest" description="Disordered" evidence="1">
    <location>
        <begin position="1"/>
        <end position="27"/>
    </location>
</feature>
<sequence>MENARVTQHPAARPSNHATTEQQHTNSYMVGKEKQVYHIAKIFSDKETAMRAAKSLFEQLQRGIATFSITLATGQPDLFPETPVKVFGFKEAIDRQLWVVNKVSHTLSNGGFFSNLELNVYIEGIDIATKET</sequence>
<dbReference type="Proteomes" id="UP000248897">
    <property type="component" value="Chromosome 1"/>
</dbReference>
<gene>
    <name evidence="2" type="ORF">NCTC12961_00965</name>
</gene>
<evidence type="ECO:0000256" key="1">
    <source>
        <dbReference type="SAM" id="MobiDB-lite"/>
    </source>
</evidence>
<name>A0A2X4UC90_SERPL</name>
<feature type="compositionally biased region" description="Polar residues" evidence="1">
    <location>
        <begin position="16"/>
        <end position="27"/>
    </location>
</feature>
<protein>
    <submittedName>
        <fullName evidence="2">Phage protein D</fullName>
    </submittedName>
</protein>
<proteinExistence type="predicted"/>
<dbReference type="AlphaFoldDB" id="A0A2X4UC90"/>
<organism evidence="2 3">
    <name type="scientific">Serratia plymuthica</name>
    <dbReference type="NCBI Taxonomy" id="82996"/>
    <lineage>
        <taxon>Bacteria</taxon>
        <taxon>Pseudomonadati</taxon>
        <taxon>Pseudomonadota</taxon>
        <taxon>Gammaproteobacteria</taxon>
        <taxon>Enterobacterales</taxon>
        <taxon>Yersiniaceae</taxon>
        <taxon>Serratia</taxon>
    </lineage>
</organism>
<reference evidence="2 3" key="1">
    <citation type="submission" date="2018-06" db="EMBL/GenBank/DDBJ databases">
        <authorList>
            <consortium name="Pathogen Informatics"/>
            <person name="Doyle S."/>
        </authorList>
    </citation>
    <scope>NUCLEOTIDE SEQUENCE [LARGE SCALE GENOMIC DNA]</scope>
    <source>
        <strain evidence="2 3">NCTC12961</strain>
    </source>
</reference>
<dbReference type="EMBL" id="LS483469">
    <property type="protein sequence ID" value="SQI32022.1"/>
    <property type="molecule type" value="Genomic_DNA"/>
</dbReference>
<evidence type="ECO:0000313" key="3">
    <source>
        <dbReference type="Proteomes" id="UP000248897"/>
    </source>
</evidence>
<accession>A0A2X4UC90</accession>